<dbReference type="InterPro" id="IPR000994">
    <property type="entry name" value="Pept_M24"/>
</dbReference>
<dbReference type="SUPFAM" id="SSF53092">
    <property type="entry name" value="Creatinase/prolidase N-terminal domain"/>
    <property type="match status" value="1"/>
</dbReference>
<dbReference type="InterPro" id="IPR029149">
    <property type="entry name" value="Creatin/AminoP/Spt16_N"/>
</dbReference>
<dbReference type="SUPFAM" id="SSF55920">
    <property type="entry name" value="Creatinase/aminopeptidase"/>
    <property type="match status" value="1"/>
</dbReference>
<dbReference type="PANTHER" id="PTHR46112">
    <property type="entry name" value="AMINOPEPTIDASE"/>
    <property type="match status" value="1"/>
</dbReference>
<dbReference type="CDD" id="cd01066">
    <property type="entry name" value="APP_MetAP"/>
    <property type="match status" value="1"/>
</dbReference>
<accession>A0ABY4FZS3</accession>
<keyword evidence="3" id="KW-1185">Reference proteome</keyword>
<feature type="domain" description="Peptidase M24" evidence="1">
    <location>
        <begin position="179"/>
        <end position="382"/>
    </location>
</feature>
<reference evidence="2 3" key="1">
    <citation type="submission" date="2022-04" db="EMBL/GenBank/DDBJ databases">
        <title>Leucobacter sp. isolated from rhizosphere of onion.</title>
        <authorList>
            <person name="Won M."/>
            <person name="Lee C.-M."/>
            <person name="Woen H.-Y."/>
            <person name="Kwon S.-W."/>
        </authorList>
    </citation>
    <scope>NUCLEOTIDE SEQUENCE [LARGE SCALE GENOMIC DNA]</scope>
    <source>
        <strain evidence="2 3">H25R-14</strain>
    </source>
</reference>
<sequence length="406" mass="43119">MATTSRTLITADEYRDRIASLRAVLADRGFHAALVWGRGGGTADRGADVRYLTGFYPVFPTIRDVSGLWSDRGLSALLVSSDEVLLFSDDSDASESTSGVTGFISRSGVSDRTLVGDVIAALRDRPQLTDVAILSGDAMSGQQARRLLADAHAAQLSLTWDEELIEELRLRKSPDEVALMRQAARVAEAALEAGFAATAPGVAESEVVAAMVHEVAAHEAAFANAFVYTTPLDGTAADNRQPTHGSRALEAGDLFTIDITGTYGGYFFDLARSWVVGGSPTAAQNRAYDVARRSVDEIVSDMRPGVRLGEASARGSAVLRDAGIDPDSGEFPARGHGLGLAFEAPWVRDDSDLVLEPGMVISIEQFVSLDGASATFERNILIGSSGPEDLVAVRDFWAASTELEAH</sequence>
<dbReference type="Gene3D" id="3.90.230.10">
    <property type="entry name" value="Creatinase/methionine aminopeptidase superfamily"/>
    <property type="match status" value="1"/>
</dbReference>
<dbReference type="Gene3D" id="3.40.350.10">
    <property type="entry name" value="Creatinase/prolidase N-terminal domain"/>
    <property type="match status" value="1"/>
</dbReference>
<dbReference type="EMBL" id="CP095043">
    <property type="protein sequence ID" value="UOQ61817.1"/>
    <property type="molecule type" value="Genomic_DNA"/>
</dbReference>
<evidence type="ECO:0000313" key="3">
    <source>
        <dbReference type="Proteomes" id="UP000831775"/>
    </source>
</evidence>
<proteinExistence type="predicted"/>
<gene>
    <name evidence="2" type="ORF">MUN76_07665</name>
</gene>
<protein>
    <submittedName>
        <fullName evidence="2">Xaa-Pro peptidase family protein</fullName>
    </submittedName>
</protein>
<evidence type="ECO:0000313" key="2">
    <source>
        <dbReference type="EMBL" id="UOQ61817.1"/>
    </source>
</evidence>
<dbReference type="Pfam" id="PF00557">
    <property type="entry name" value="Peptidase_M24"/>
    <property type="match status" value="1"/>
</dbReference>
<organism evidence="2 3">
    <name type="scientific">Leucobacter rhizosphaerae</name>
    <dbReference type="NCBI Taxonomy" id="2932245"/>
    <lineage>
        <taxon>Bacteria</taxon>
        <taxon>Bacillati</taxon>
        <taxon>Actinomycetota</taxon>
        <taxon>Actinomycetes</taxon>
        <taxon>Micrococcales</taxon>
        <taxon>Microbacteriaceae</taxon>
        <taxon>Leucobacter</taxon>
    </lineage>
</organism>
<dbReference type="InterPro" id="IPR036005">
    <property type="entry name" value="Creatinase/aminopeptidase-like"/>
</dbReference>
<dbReference type="RefSeq" id="WP_244688574.1">
    <property type="nucleotide sequence ID" value="NZ_CP095043.1"/>
</dbReference>
<name>A0ABY4FZS3_9MICO</name>
<evidence type="ECO:0000259" key="1">
    <source>
        <dbReference type="Pfam" id="PF00557"/>
    </source>
</evidence>
<dbReference type="InterPro" id="IPR050659">
    <property type="entry name" value="Peptidase_M24B"/>
</dbReference>
<dbReference type="PANTHER" id="PTHR46112:SF2">
    <property type="entry name" value="XAA-PRO AMINOPEPTIDASE P-RELATED"/>
    <property type="match status" value="1"/>
</dbReference>
<dbReference type="Proteomes" id="UP000831775">
    <property type="component" value="Chromosome"/>
</dbReference>